<evidence type="ECO:0000259" key="2">
    <source>
        <dbReference type="Pfam" id="PF14845"/>
    </source>
</evidence>
<keyword evidence="1" id="KW-0378">Hydrolase</keyword>
<dbReference type="Gene3D" id="3.30.379.10">
    <property type="entry name" value="Chitobiase/beta-hexosaminidase domain 2-like"/>
    <property type="match status" value="1"/>
</dbReference>
<comment type="caution">
    <text evidence="3">The sequence shown here is derived from an EMBL/GenBank/DDBJ whole genome shotgun (WGS) entry which is preliminary data.</text>
</comment>
<protein>
    <recommendedName>
        <fullName evidence="2">Beta-hexosaminidase eukaryotic type N-terminal domain-containing protein</fullName>
    </recommendedName>
</protein>
<dbReference type="Proteomes" id="UP000266723">
    <property type="component" value="Unassembled WGS sequence"/>
</dbReference>
<evidence type="ECO:0000313" key="3">
    <source>
        <dbReference type="EMBL" id="KAF3520669.1"/>
    </source>
</evidence>
<organism evidence="3 4">
    <name type="scientific">Brassica cretica</name>
    <name type="common">Mustard</name>
    <dbReference type="NCBI Taxonomy" id="69181"/>
    <lineage>
        <taxon>Eukaryota</taxon>
        <taxon>Viridiplantae</taxon>
        <taxon>Streptophyta</taxon>
        <taxon>Embryophyta</taxon>
        <taxon>Tracheophyta</taxon>
        <taxon>Spermatophyta</taxon>
        <taxon>Magnoliopsida</taxon>
        <taxon>eudicotyledons</taxon>
        <taxon>Gunneridae</taxon>
        <taxon>Pentapetalae</taxon>
        <taxon>rosids</taxon>
        <taxon>malvids</taxon>
        <taxon>Brassicales</taxon>
        <taxon>Brassicaceae</taxon>
        <taxon>Brassiceae</taxon>
        <taxon>Brassica</taxon>
    </lineage>
</organism>
<evidence type="ECO:0000313" key="4">
    <source>
        <dbReference type="Proteomes" id="UP000266723"/>
    </source>
</evidence>
<accession>A0ABQ7B3L8</accession>
<dbReference type="InterPro" id="IPR029018">
    <property type="entry name" value="Hex-like_dom2"/>
</dbReference>
<dbReference type="EMBL" id="QGKV02001556">
    <property type="protein sequence ID" value="KAF3520669.1"/>
    <property type="molecule type" value="Genomic_DNA"/>
</dbReference>
<dbReference type="InterPro" id="IPR029019">
    <property type="entry name" value="HEX_eukaryotic_N"/>
</dbReference>
<feature type="domain" description="Beta-hexosaminidase eukaryotic type N-terminal" evidence="2">
    <location>
        <begin position="4"/>
        <end position="40"/>
    </location>
</feature>
<dbReference type="SUPFAM" id="SSF55545">
    <property type="entry name" value="beta-N-acetylhexosaminidase-like domain"/>
    <property type="match status" value="1"/>
</dbReference>
<sequence>MVQLEYGADESYKLVVASREKPYAQLEAKSVYGALHGLQTSPDSLTVVF</sequence>
<evidence type="ECO:0000256" key="1">
    <source>
        <dbReference type="ARBA" id="ARBA00022801"/>
    </source>
</evidence>
<keyword evidence="4" id="KW-1185">Reference proteome</keyword>
<dbReference type="Pfam" id="PF14845">
    <property type="entry name" value="Glycohydro_20b2"/>
    <property type="match status" value="1"/>
</dbReference>
<gene>
    <name evidence="3" type="ORF">DY000_02063062</name>
</gene>
<name>A0ABQ7B3L8_BRACR</name>
<reference evidence="3 4" key="1">
    <citation type="journal article" date="2020" name="BMC Genomics">
        <title>Intraspecific diversification of the crop wild relative Brassica cretica Lam. using demographic model selection.</title>
        <authorList>
            <person name="Kioukis A."/>
            <person name="Michalopoulou V.A."/>
            <person name="Briers L."/>
            <person name="Pirintsos S."/>
            <person name="Studholme D.J."/>
            <person name="Pavlidis P."/>
            <person name="Sarris P.F."/>
        </authorList>
    </citation>
    <scope>NUCLEOTIDE SEQUENCE [LARGE SCALE GENOMIC DNA]</scope>
    <source>
        <strain evidence="4">cv. PFS-1207/04</strain>
    </source>
</reference>
<proteinExistence type="predicted"/>